<proteinExistence type="predicted"/>
<feature type="domain" description="Glycosyl hydrolase-like 10" evidence="2">
    <location>
        <begin position="30"/>
        <end position="349"/>
    </location>
</feature>
<dbReference type="Pfam" id="PF02638">
    <property type="entry name" value="GHL10"/>
    <property type="match status" value="1"/>
</dbReference>
<dbReference type="InterPro" id="IPR003790">
    <property type="entry name" value="GHL10"/>
</dbReference>
<evidence type="ECO:0000256" key="1">
    <source>
        <dbReference type="ARBA" id="ARBA00022729"/>
    </source>
</evidence>
<reference evidence="3 4" key="2">
    <citation type="journal article" date="2016" name="Genome Announc.">
        <title>Draft Genome Sequence of the N2-Fixing Cyanobacterium Nostoc piscinale CENA21, Isolated from the Brazilian Amazon Floodplain.</title>
        <authorList>
            <person name="Leao T."/>
            <person name="Guimaraes P.I."/>
            <person name="de Melo A.G."/>
            <person name="Ramos R.T."/>
            <person name="Leao P.N."/>
            <person name="Silva A."/>
            <person name="Fiore M.F."/>
            <person name="Schneider M.P."/>
        </authorList>
    </citation>
    <scope>NUCLEOTIDE SEQUENCE [LARGE SCALE GENOMIC DNA]</scope>
    <source>
        <strain evidence="3 4">CENA21</strain>
    </source>
</reference>
<dbReference type="PANTHER" id="PTHR43405:SF1">
    <property type="entry name" value="GLYCOSYL HYDROLASE DIGH"/>
    <property type="match status" value="1"/>
</dbReference>
<dbReference type="Gene3D" id="3.20.20.80">
    <property type="entry name" value="Glycosidases"/>
    <property type="match status" value="1"/>
</dbReference>
<evidence type="ECO:0000313" key="3">
    <source>
        <dbReference type="EMBL" id="ALF56305.1"/>
    </source>
</evidence>
<dbReference type="STRING" id="224013.ACX27_08170"/>
<name>A0A0M5MM34_9NOSO</name>
<accession>A0A0M5MM34</accession>
<dbReference type="SUPFAM" id="SSF51445">
    <property type="entry name" value="(Trans)glycosidases"/>
    <property type="match status" value="1"/>
</dbReference>
<sequence>MPSAFCLFPLQIADSSPQPAAIIPPSPSREFRGVWVASVANIDWPSKPGLNTSQQQAELITILDRAAKLKLNAVILQVRPGCDALYQSTYEPWSEFLTGQMGKPPAPYYDPLAFAVAEAHKRGLELHAWFNPYRARHPQGKSTIAPNHISKTHPELVKRYGKYLWLDPGEKAVQDYTVQVIMDVVNRYDIDGVHIDDYFYPYPEKDRRNKTIDFPDQISWQKYQQSGGRETRDDWRRENVNTLIQRLYQNIKTAKPWVKFGISPFGIWQPGFPKQIGNEKGFNAYQELYADSRKWLMNGWLDYLSPQLYWKIEQPQQSYPVLLNWWISQNTQARHIWPGIYTSRVGQNNSTAWPAKEIVYQIKTTQGHVGSDGNIHFSMKPLLQNRGGIADLLPQDVYHNPALVPASPWLDNTPPEKPQVSLEKDVTGTKTVLRWQPTGKQPVWLWVVQTKTGNEWNTNIVPTGQNSTLLNNNQVEDVAVSAVTRYGVQGTSAVVEIPQYQARKSNRMF</sequence>
<evidence type="ECO:0000313" key="4">
    <source>
        <dbReference type="Proteomes" id="UP000062645"/>
    </source>
</evidence>
<dbReference type="EMBL" id="CP012036">
    <property type="protein sequence ID" value="ALF56305.1"/>
    <property type="molecule type" value="Genomic_DNA"/>
</dbReference>
<reference evidence="4" key="1">
    <citation type="submission" date="2015-07" db="EMBL/GenBank/DDBJ databases">
        <title>Genome Of Nitrogen-Fixing Cyanobacterium Nostoc piscinale CENA21 From Solimoes/Amazon River Floodplain Sediments And Comparative Genomics To Uncover Biosynthetic Natural Products Potential.</title>
        <authorList>
            <person name="Leao T.F."/>
            <person name="Leao P.N."/>
            <person name="Guimaraes P.I."/>
            <person name="de Melo A.G.C."/>
            <person name="Ramos R.T.J."/>
            <person name="Silva A."/>
            <person name="Fiore M.F."/>
            <person name="Schneider M.P.C."/>
        </authorList>
    </citation>
    <scope>NUCLEOTIDE SEQUENCE [LARGE SCALE GENOMIC DNA]</scope>
    <source>
        <strain evidence="4">CENA21</strain>
    </source>
</reference>
<keyword evidence="4" id="KW-1185">Reference proteome</keyword>
<gene>
    <name evidence="3" type="ORF">ACX27_08170</name>
</gene>
<keyword evidence="1" id="KW-0732">Signal</keyword>
<dbReference type="PANTHER" id="PTHR43405">
    <property type="entry name" value="GLYCOSYL HYDROLASE DIGH"/>
    <property type="match status" value="1"/>
</dbReference>
<dbReference type="PATRIC" id="fig|224013.5.peg.1978"/>
<organism evidence="3 4">
    <name type="scientific">Nostoc piscinale CENA21</name>
    <dbReference type="NCBI Taxonomy" id="224013"/>
    <lineage>
        <taxon>Bacteria</taxon>
        <taxon>Bacillati</taxon>
        <taxon>Cyanobacteriota</taxon>
        <taxon>Cyanophyceae</taxon>
        <taxon>Nostocales</taxon>
        <taxon>Nostocaceae</taxon>
        <taxon>Nostoc</taxon>
    </lineage>
</organism>
<dbReference type="InterPro" id="IPR052177">
    <property type="entry name" value="Divisome_Glycosyl_Hydrolase"/>
</dbReference>
<dbReference type="AlphaFoldDB" id="A0A0M5MM34"/>
<protein>
    <recommendedName>
        <fullName evidence="2">Glycosyl hydrolase-like 10 domain-containing protein</fullName>
    </recommendedName>
</protein>
<dbReference type="Proteomes" id="UP000062645">
    <property type="component" value="Chromosome"/>
</dbReference>
<evidence type="ECO:0000259" key="2">
    <source>
        <dbReference type="Pfam" id="PF02638"/>
    </source>
</evidence>
<dbReference type="InterPro" id="IPR017853">
    <property type="entry name" value="GH"/>
</dbReference>
<dbReference type="KEGG" id="npz:ACX27_08170"/>